<reference evidence="1 2" key="1">
    <citation type="submission" date="2024-04" db="EMBL/GenBank/DDBJ databases">
        <title>Draft genome sequence of Pseudophaeobacter arcticus NBRC 116598.</title>
        <authorList>
            <person name="Miyakawa T."/>
            <person name="Kusuya Y."/>
            <person name="Miura T."/>
        </authorList>
    </citation>
    <scope>NUCLEOTIDE SEQUENCE [LARGE SCALE GENOMIC DNA]</scope>
    <source>
        <strain evidence="1 2">SU-CL00105</strain>
    </source>
</reference>
<dbReference type="EMBL" id="BAABWU010000003">
    <property type="protein sequence ID" value="GAA6195961.1"/>
    <property type="molecule type" value="Genomic_DNA"/>
</dbReference>
<keyword evidence="2" id="KW-1185">Reference proteome</keyword>
<evidence type="ECO:0008006" key="3">
    <source>
        <dbReference type="Google" id="ProtNLM"/>
    </source>
</evidence>
<proteinExistence type="predicted"/>
<name>A0ABQ0AJB1_9RHOB</name>
<comment type="caution">
    <text evidence="1">The sequence shown here is derived from an EMBL/GenBank/DDBJ whole genome shotgun (WGS) entry which is preliminary data.</text>
</comment>
<accession>A0ABQ0AJB1</accession>
<protein>
    <recommendedName>
        <fullName evidence="3">Surface antigen domain-containing protein</fullName>
    </recommendedName>
</protein>
<evidence type="ECO:0000313" key="1">
    <source>
        <dbReference type="EMBL" id="GAA6195961.1"/>
    </source>
</evidence>
<evidence type="ECO:0000313" key="2">
    <source>
        <dbReference type="Proteomes" id="UP001441944"/>
    </source>
</evidence>
<sequence>MNISFQVKTLMIKSAAFFPALVVAASVVFASVPATAKPLSRILAQSPLSPVDFDTMRAAESALYEHARVKVGSSVKWSNPQTRSHGVVNVTAKQGACVSLKHVAHPNGGAATVNASRRFCRQASGKWLLSQ</sequence>
<organism evidence="1 2">
    <name type="scientific">Pseudophaeobacter arcticus</name>
    <dbReference type="NCBI Taxonomy" id="385492"/>
    <lineage>
        <taxon>Bacteria</taxon>
        <taxon>Pseudomonadati</taxon>
        <taxon>Pseudomonadota</taxon>
        <taxon>Alphaproteobacteria</taxon>
        <taxon>Rhodobacterales</taxon>
        <taxon>Paracoccaceae</taxon>
        <taxon>Pseudophaeobacter</taxon>
    </lineage>
</organism>
<dbReference type="Proteomes" id="UP001441944">
    <property type="component" value="Unassembled WGS sequence"/>
</dbReference>
<gene>
    <name evidence="1" type="ORF">NBRC116598_14050</name>
</gene>